<keyword evidence="4" id="KW-1185">Reference proteome</keyword>
<protein>
    <recommendedName>
        <fullName evidence="5">Transmembrane protein</fullName>
    </recommendedName>
</protein>
<feature type="compositionally biased region" description="Polar residues" evidence="1">
    <location>
        <begin position="1"/>
        <end position="17"/>
    </location>
</feature>
<name>A0A9J5XD36_SOLCO</name>
<keyword evidence="2" id="KW-0812">Transmembrane</keyword>
<keyword evidence="2" id="KW-1133">Transmembrane helix</keyword>
<feature type="transmembrane region" description="Helical" evidence="2">
    <location>
        <begin position="28"/>
        <end position="52"/>
    </location>
</feature>
<reference evidence="3 4" key="1">
    <citation type="submission" date="2020-09" db="EMBL/GenBank/DDBJ databases">
        <title>De no assembly of potato wild relative species, Solanum commersonii.</title>
        <authorList>
            <person name="Cho K."/>
        </authorList>
    </citation>
    <scope>NUCLEOTIDE SEQUENCE [LARGE SCALE GENOMIC DNA]</scope>
    <source>
        <strain evidence="3">LZ3.2</strain>
        <tissue evidence="3">Leaf</tissue>
    </source>
</reference>
<dbReference type="Proteomes" id="UP000824120">
    <property type="component" value="Chromosome 9"/>
</dbReference>
<sequence>MIEQQHQTSLETSTTYQGPPKPHQPPTVLQITSLNGATIIFNTITLIINFIIQLRAATLWRIWGCLTLEEEN</sequence>
<accession>A0A9J5XD36</accession>
<dbReference type="EMBL" id="JACXVP010000009">
    <property type="protein sequence ID" value="KAG5586305.1"/>
    <property type="molecule type" value="Genomic_DNA"/>
</dbReference>
<keyword evidence="2" id="KW-0472">Membrane</keyword>
<dbReference type="AlphaFoldDB" id="A0A9J5XD36"/>
<feature type="region of interest" description="Disordered" evidence="1">
    <location>
        <begin position="1"/>
        <end position="28"/>
    </location>
</feature>
<comment type="caution">
    <text evidence="3">The sequence shown here is derived from an EMBL/GenBank/DDBJ whole genome shotgun (WGS) entry which is preliminary data.</text>
</comment>
<evidence type="ECO:0000256" key="1">
    <source>
        <dbReference type="SAM" id="MobiDB-lite"/>
    </source>
</evidence>
<evidence type="ECO:0000313" key="3">
    <source>
        <dbReference type="EMBL" id="KAG5586305.1"/>
    </source>
</evidence>
<gene>
    <name evidence="3" type="ORF">H5410_046739</name>
</gene>
<organism evidence="3 4">
    <name type="scientific">Solanum commersonii</name>
    <name type="common">Commerson's wild potato</name>
    <name type="synonym">Commerson's nightshade</name>
    <dbReference type="NCBI Taxonomy" id="4109"/>
    <lineage>
        <taxon>Eukaryota</taxon>
        <taxon>Viridiplantae</taxon>
        <taxon>Streptophyta</taxon>
        <taxon>Embryophyta</taxon>
        <taxon>Tracheophyta</taxon>
        <taxon>Spermatophyta</taxon>
        <taxon>Magnoliopsida</taxon>
        <taxon>eudicotyledons</taxon>
        <taxon>Gunneridae</taxon>
        <taxon>Pentapetalae</taxon>
        <taxon>asterids</taxon>
        <taxon>lamiids</taxon>
        <taxon>Solanales</taxon>
        <taxon>Solanaceae</taxon>
        <taxon>Solanoideae</taxon>
        <taxon>Solaneae</taxon>
        <taxon>Solanum</taxon>
    </lineage>
</organism>
<evidence type="ECO:0000313" key="4">
    <source>
        <dbReference type="Proteomes" id="UP000824120"/>
    </source>
</evidence>
<evidence type="ECO:0000256" key="2">
    <source>
        <dbReference type="SAM" id="Phobius"/>
    </source>
</evidence>
<proteinExistence type="predicted"/>
<evidence type="ECO:0008006" key="5">
    <source>
        <dbReference type="Google" id="ProtNLM"/>
    </source>
</evidence>